<dbReference type="EMBL" id="CAKOFQ010007765">
    <property type="protein sequence ID" value="CAH2007759.1"/>
    <property type="molecule type" value="Genomic_DNA"/>
</dbReference>
<evidence type="ECO:0000313" key="2">
    <source>
        <dbReference type="EMBL" id="CAH2007759.1"/>
    </source>
</evidence>
<reference evidence="2" key="1">
    <citation type="submission" date="2022-03" db="EMBL/GenBank/DDBJ databases">
        <authorList>
            <person name="Sayadi A."/>
        </authorList>
    </citation>
    <scope>NUCLEOTIDE SEQUENCE</scope>
</reference>
<dbReference type="AlphaFoldDB" id="A0A9P0M272"/>
<feature type="compositionally biased region" description="Basic residues" evidence="1">
    <location>
        <begin position="1"/>
        <end position="13"/>
    </location>
</feature>
<accession>A0A9P0M272</accession>
<comment type="caution">
    <text evidence="2">The sequence shown here is derived from an EMBL/GenBank/DDBJ whole genome shotgun (WGS) entry which is preliminary data.</text>
</comment>
<proteinExistence type="predicted"/>
<name>A0A9P0M272_ACAOB</name>
<organism evidence="2 3">
    <name type="scientific">Acanthoscelides obtectus</name>
    <name type="common">Bean weevil</name>
    <name type="synonym">Bruchus obtectus</name>
    <dbReference type="NCBI Taxonomy" id="200917"/>
    <lineage>
        <taxon>Eukaryota</taxon>
        <taxon>Metazoa</taxon>
        <taxon>Ecdysozoa</taxon>
        <taxon>Arthropoda</taxon>
        <taxon>Hexapoda</taxon>
        <taxon>Insecta</taxon>
        <taxon>Pterygota</taxon>
        <taxon>Neoptera</taxon>
        <taxon>Endopterygota</taxon>
        <taxon>Coleoptera</taxon>
        <taxon>Polyphaga</taxon>
        <taxon>Cucujiformia</taxon>
        <taxon>Chrysomeloidea</taxon>
        <taxon>Chrysomelidae</taxon>
        <taxon>Bruchinae</taxon>
        <taxon>Bruchini</taxon>
        <taxon>Acanthoscelides</taxon>
    </lineage>
</organism>
<evidence type="ECO:0000313" key="3">
    <source>
        <dbReference type="Proteomes" id="UP001152888"/>
    </source>
</evidence>
<protein>
    <submittedName>
        <fullName evidence="2">Uncharacterized protein</fullName>
    </submittedName>
</protein>
<gene>
    <name evidence="2" type="ORF">ACAOBT_LOCUS29823</name>
</gene>
<evidence type="ECO:0000256" key="1">
    <source>
        <dbReference type="SAM" id="MobiDB-lite"/>
    </source>
</evidence>
<sequence>MATQKKKQQKHVRQINFDNDSASSDSSVSIDYMGRLRRRYRNLFNLQVNQAKMNFGMPAPLVVNGCMPPVLVLQHQRQSVRHMFVTFVELNKNIINF</sequence>
<feature type="region of interest" description="Disordered" evidence="1">
    <location>
        <begin position="1"/>
        <end position="26"/>
    </location>
</feature>
<dbReference type="Proteomes" id="UP001152888">
    <property type="component" value="Unassembled WGS sequence"/>
</dbReference>
<keyword evidence="3" id="KW-1185">Reference proteome</keyword>